<evidence type="ECO:0000256" key="1">
    <source>
        <dbReference type="SAM" id="MobiDB-lite"/>
    </source>
</evidence>
<name>A0AAD9A2Y1_9PEZI</name>
<proteinExistence type="predicted"/>
<dbReference type="AlphaFoldDB" id="A0AAD9A2Y1"/>
<evidence type="ECO:0000313" key="3">
    <source>
        <dbReference type="Proteomes" id="UP001243330"/>
    </source>
</evidence>
<feature type="region of interest" description="Disordered" evidence="1">
    <location>
        <begin position="1"/>
        <end position="124"/>
    </location>
</feature>
<keyword evidence="3" id="KW-1185">Reference proteome</keyword>
<comment type="caution">
    <text evidence="2">The sequence shown here is derived from an EMBL/GenBank/DDBJ whole genome shotgun (WGS) entry which is preliminary data.</text>
</comment>
<accession>A0AAD9A2Y1</accession>
<feature type="compositionally biased region" description="Basic and acidic residues" evidence="1">
    <location>
        <begin position="58"/>
        <end position="71"/>
    </location>
</feature>
<dbReference type="EMBL" id="JAQOWY010000581">
    <property type="protein sequence ID" value="KAK1840223.1"/>
    <property type="molecule type" value="Genomic_DNA"/>
</dbReference>
<dbReference type="Proteomes" id="UP001243330">
    <property type="component" value="Unassembled WGS sequence"/>
</dbReference>
<gene>
    <name evidence="2" type="ORF">CCHR01_17148</name>
</gene>
<protein>
    <submittedName>
        <fullName evidence="2">Uncharacterized protein</fullName>
    </submittedName>
</protein>
<feature type="compositionally biased region" description="Polar residues" evidence="1">
    <location>
        <begin position="72"/>
        <end position="88"/>
    </location>
</feature>
<feature type="compositionally biased region" description="Basic and acidic residues" evidence="1">
    <location>
        <begin position="89"/>
        <end position="104"/>
    </location>
</feature>
<feature type="compositionally biased region" description="Basic residues" evidence="1">
    <location>
        <begin position="1"/>
        <end position="11"/>
    </location>
</feature>
<feature type="compositionally biased region" description="Basic and acidic residues" evidence="1">
    <location>
        <begin position="14"/>
        <end position="30"/>
    </location>
</feature>
<sequence>MAGAKRSRKSAKWTADKKKAFRARMTEAKANKKAAAATKASRGKKNAVQAQQTKKTARRPDANDSEPKDNESILTRSAAQANTNAEQTRPTREKASRHGTHMKDTQGGVEHGRKTRSASHAEQVQVRQQMLSNVATEAENRMKHVASDATTVDELAELTELERKHDICARSMQSLDLFHRERVERIRRFISVVQRDKHLSATRYEDPLSLREEPAAVTVQRDLEEARYNDALGMIKEYAEEVLEDYKSTAWGDTANEHFQELRRTRERLQAFRGRGSE</sequence>
<evidence type="ECO:0000313" key="2">
    <source>
        <dbReference type="EMBL" id="KAK1840223.1"/>
    </source>
</evidence>
<organism evidence="2 3">
    <name type="scientific">Colletotrichum chrysophilum</name>
    <dbReference type="NCBI Taxonomy" id="1836956"/>
    <lineage>
        <taxon>Eukaryota</taxon>
        <taxon>Fungi</taxon>
        <taxon>Dikarya</taxon>
        <taxon>Ascomycota</taxon>
        <taxon>Pezizomycotina</taxon>
        <taxon>Sordariomycetes</taxon>
        <taxon>Hypocreomycetidae</taxon>
        <taxon>Glomerellales</taxon>
        <taxon>Glomerellaceae</taxon>
        <taxon>Colletotrichum</taxon>
        <taxon>Colletotrichum gloeosporioides species complex</taxon>
    </lineage>
</organism>
<reference evidence="2" key="1">
    <citation type="submission" date="2023-01" db="EMBL/GenBank/DDBJ databases">
        <title>Colletotrichum chrysophilum M932 genome sequence.</title>
        <authorList>
            <person name="Baroncelli R."/>
        </authorList>
    </citation>
    <scope>NUCLEOTIDE SEQUENCE</scope>
    <source>
        <strain evidence="2">M932</strain>
    </source>
</reference>